<evidence type="ECO:0000256" key="1">
    <source>
        <dbReference type="ARBA" id="ARBA00004141"/>
    </source>
</evidence>
<evidence type="ECO:0000256" key="6">
    <source>
        <dbReference type="SAM" id="MobiDB-lite"/>
    </source>
</evidence>
<evidence type="ECO:0000256" key="4">
    <source>
        <dbReference type="ARBA" id="ARBA00023136"/>
    </source>
</evidence>
<proteinExistence type="inferred from homology"/>
<keyword evidence="5" id="KW-0813">Transport</keyword>
<evidence type="ECO:0000256" key="5">
    <source>
        <dbReference type="RuleBase" id="RU367022"/>
    </source>
</evidence>
<keyword evidence="3 5" id="KW-1133">Transmembrane helix</keyword>
<dbReference type="GO" id="GO:0005375">
    <property type="term" value="F:copper ion transmembrane transporter activity"/>
    <property type="evidence" value="ECO:0007669"/>
    <property type="project" value="UniProtKB-UniRule"/>
</dbReference>
<evidence type="ECO:0000313" key="8">
    <source>
        <dbReference type="Proteomes" id="UP001374579"/>
    </source>
</evidence>
<evidence type="ECO:0000256" key="3">
    <source>
        <dbReference type="ARBA" id="ARBA00022989"/>
    </source>
</evidence>
<feature type="transmembrane region" description="Helical" evidence="5">
    <location>
        <begin position="116"/>
        <end position="138"/>
    </location>
</feature>
<dbReference type="Pfam" id="PF04145">
    <property type="entry name" value="Ctr"/>
    <property type="match status" value="2"/>
</dbReference>
<name>A0AAN9GDS9_9CAEN</name>
<dbReference type="EMBL" id="JBAMIC010000008">
    <property type="protein sequence ID" value="KAK7103145.1"/>
    <property type="molecule type" value="Genomic_DNA"/>
</dbReference>
<dbReference type="PANTHER" id="PTHR12483:SF27">
    <property type="entry name" value="COPPER TRANSPORT PROTEIN CTR1"/>
    <property type="match status" value="1"/>
</dbReference>
<protein>
    <recommendedName>
        <fullName evidence="5">Copper transport protein</fullName>
    </recommendedName>
</protein>
<reference evidence="7 8" key="1">
    <citation type="submission" date="2024-02" db="EMBL/GenBank/DDBJ databases">
        <title>Chromosome-scale genome assembly of the rough periwinkle Littorina saxatilis.</title>
        <authorList>
            <person name="De Jode A."/>
            <person name="Faria R."/>
            <person name="Formenti G."/>
            <person name="Sims Y."/>
            <person name="Smith T.P."/>
            <person name="Tracey A."/>
            <person name="Wood J.M.D."/>
            <person name="Zagrodzka Z.B."/>
            <person name="Johannesson K."/>
            <person name="Butlin R.K."/>
            <person name="Leder E.H."/>
        </authorList>
    </citation>
    <scope>NUCLEOTIDE SEQUENCE [LARGE SCALE GENOMIC DNA]</scope>
    <source>
        <strain evidence="7">Snail1</strain>
        <tissue evidence="7">Muscle</tissue>
    </source>
</reference>
<organism evidence="7 8">
    <name type="scientific">Littorina saxatilis</name>
    <dbReference type="NCBI Taxonomy" id="31220"/>
    <lineage>
        <taxon>Eukaryota</taxon>
        <taxon>Metazoa</taxon>
        <taxon>Spiralia</taxon>
        <taxon>Lophotrochozoa</taxon>
        <taxon>Mollusca</taxon>
        <taxon>Gastropoda</taxon>
        <taxon>Caenogastropoda</taxon>
        <taxon>Littorinimorpha</taxon>
        <taxon>Littorinoidea</taxon>
        <taxon>Littorinidae</taxon>
        <taxon>Littorina</taxon>
    </lineage>
</organism>
<evidence type="ECO:0000256" key="2">
    <source>
        <dbReference type="ARBA" id="ARBA00022692"/>
    </source>
</evidence>
<keyword evidence="4 5" id="KW-0472">Membrane</keyword>
<comment type="caution">
    <text evidence="7">The sequence shown here is derived from an EMBL/GenBank/DDBJ whole genome shotgun (WGS) entry which is preliminary data.</text>
</comment>
<keyword evidence="5" id="KW-0186">Copper</keyword>
<dbReference type="AlphaFoldDB" id="A0AAN9GDS9"/>
<keyword evidence="8" id="KW-1185">Reference proteome</keyword>
<dbReference type="GO" id="GO:0005886">
    <property type="term" value="C:plasma membrane"/>
    <property type="evidence" value="ECO:0007669"/>
    <property type="project" value="TreeGrafter"/>
</dbReference>
<keyword evidence="5" id="KW-0187">Copper transport</keyword>
<dbReference type="Proteomes" id="UP001374579">
    <property type="component" value="Unassembled WGS sequence"/>
</dbReference>
<keyword evidence="5" id="KW-0406">Ion transport</keyword>
<dbReference type="InterPro" id="IPR007274">
    <property type="entry name" value="Cop_transporter"/>
</dbReference>
<feature type="transmembrane region" description="Helical" evidence="5">
    <location>
        <begin position="195"/>
        <end position="214"/>
    </location>
</feature>
<gene>
    <name evidence="7" type="ORF">V1264_018105</name>
</gene>
<evidence type="ECO:0000313" key="7">
    <source>
        <dbReference type="EMBL" id="KAK7103145.1"/>
    </source>
</evidence>
<comment type="subcellular location">
    <subcellularLocation>
        <location evidence="1 5">Membrane</location>
        <topology evidence="1 5">Multi-pass membrane protein</topology>
    </subcellularLocation>
</comment>
<sequence length="284" mass="31388">MLTGTTHRMNSHDHHRHHAMSSNDHTPHHHHPSHDMHDITPDPHVANDLSGHHGNHHGMHDSSLDPSGANDIGGHHGNHLDASSGHDHGTMGHHGMGHAQPVFKWVTDVPVLFQHWTTATILELALAMLAAAALAAAYELLRHWLSTWDNTPRSICTMPQWKRICVRSFRSVMHALNAAVGYVQMLFAMTYDLRIFVAIILGSGLGFFILGPYFRRITVRRKRGKSGKGGGSQAVGGGLAADECQHFVQEEGGKQDRELHDIEEDDTVELETQALAPLDRESVI</sequence>
<comment type="similarity">
    <text evidence="5">Belongs to the copper transporter (Ctr) (TC 1.A.56) family. SLC31A subfamily.</text>
</comment>
<feature type="region of interest" description="Disordered" evidence="6">
    <location>
        <begin position="1"/>
        <end position="94"/>
    </location>
</feature>
<dbReference type="PANTHER" id="PTHR12483">
    <property type="entry name" value="SOLUTE CARRIER FAMILY 31 COPPER TRANSPORTERS"/>
    <property type="match status" value="1"/>
</dbReference>
<accession>A0AAN9GDS9</accession>
<keyword evidence="2 5" id="KW-0812">Transmembrane</keyword>